<feature type="compositionally biased region" description="Low complexity" evidence="1">
    <location>
        <begin position="485"/>
        <end position="499"/>
    </location>
</feature>
<evidence type="ECO:0000256" key="1">
    <source>
        <dbReference type="SAM" id="MobiDB-lite"/>
    </source>
</evidence>
<feature type="compositionally biased region" description="Polar residues" evidence="1">
    <location>
        <begin position="525"/>
        <end position="535"/>
    </location>
</feature>
<evidence type="ECO:0000313" key="2">
    <source>
        <dbReference type="EMBL" id="KAK0550062.1"/>
    </source>
</evidence>
<name>A0AAN6JRD2_9BASI</name>
<feature type="region of interest" description="Disordered" evidence="1">
    <location>
        <begin position="668"/>
        <end position="719"/>
    </location>
</feature>
<sequence length="719" mass="77817">MAPVEEMHAVSVATDPPRQVKIQSKSAATVKKSLRGELRSPPQTFSGQYSDRYPFFAPNPPDLILSVTSSDAVQRNSAINNCFASQAAWEIRPGIVIHGAARIKHVLDAVNHLTISSKPARILSPEVTWDAPATTVQLVAARSVRPIFFPFIEFSVPVKTTLVLNADSEPDAGRAPQTLSATRGASINVDRAKLTAQPTDSTFLVTKWQDEWPLFGPIDSAMAGPLNVYLWMFRTYLIPLALTLFVIWAELLFWVEQRIRRAKNTGTRVAMHCVDRALDFINGNSHATEQQSTGPSQPIQPRADARAHEGGFFATVKYYAYGPARIFKSSTQLLIESLNDLLPTRAQLPSPRVLDWFEQQHASSLQRRQSIHEIRKRRSTETDINVKTAPEPILPPPDPQERRSPQPAATSGASLSSAWYRDTSVGHSSTTGVHIPLARSAEEASGISDEAASQPEHKRVRRESAAEHPENAGSVGSSPHDPAETATVSSVASSLASSSRKGRTRKTVTFTSGGLVPLPTMDSGAGTSLSPATKTTHTSIDPYAAAHRGIIGDRAGSLTWSSGSRSSFASFPGSVSDPGSVKGPPEHGLRRESRLLGDPIHLSGPLDLAHHRPNRVQGQAAGYEIAPPGHGKVTEFGQHEHRAHPGRYAGESALSDDSVLAARAAIPDASEDALRGQESDPGAAHDQDWRSISSSSSGRFRAKMKEKVSKWRSRHGRST</sequence>
<dbReference type="AlphaFoldDB" id="A0AAN6JRD2"/>
<comment type="caution">
    <text evidence="2">The sequence shown here is derived from an EMBL/GenBank/DDBJ whole genome shotgun (WGS) entry which is preliminary data.</text>
</comment>
<dbReference type="Proteomes" id="UP001176517">
    <property type="component" value="Unassembled WGS sequence"/>
</dbReference>
<feature type="region of interest" description="Disordered" evidence="1">
    <location>
        <begin position="442"/>
        <end position="535"/>
    </location>
</feature>
<feature type="region of interest" description="Disordered" evidence="1">
    <location>
        <begin position="365"/>
        <end position="416"/>
    </location>
</feature>
<feature type="compositionally biased region" description="Polar residues" evidence="1">
    <location>
        <begin position="407"/>
        <end position="416"/>
    </location>
</feature>
<protein>
    <submittedName>
        <fullName evidence="2">Uncharacterized protein</fullName>
    </submittedName>
</protein>
<feature type="compositionally biased region" description="Basic residues" evidence="1">
    <location>
        <begin position="710"/>
        <end position="719"/>
    </location>
</feature>
<accession>A0AAN6JRD2</accession>
<dbReference type="EMBL" id="JAPDMZ010000100">
    <property type="protein sequence ID" value="KAK0550062.1"/>
    <property type="molecule type" value="Genomic_DNA"/>
</dbReference>
<keyword evidence="3" id="KW-1185">Reference proteome</keyword>
<feature type="compositionally biased region" description="Low complexity" evidence="1">
    <location>
        <begin position="562"/>
        <end position="576"/>
    </location>
</feature>
<proteinExistence type="predicted"/>
<feature type="region of interest" description="Disordered" evidence="1">
    <location>
        <begin position="562"/>
        <end position="591"/>
    </location>
</feature>
<feature type="compositionally biased region" description="Basic and acidic residues" evidence="1">
    <location>
        <begin position="672"/>
        <end position="689"/>
    </location>
</feature>
<evidence type="ECO:0000313" key="3">
    <source>
        <dbReference type="Proteomes" id="UP001176517"/>
    </source>
</evidence>
<organism evidence="2 3">
    <name type="scientific">Tilletia horrida</name>
    <dbReference type="NCBI Taxonomy" id="155126"/>
    <lineage>
        <taxon>Eukaryota</taxon>
        <taxon>Fungi</taxon>
        <taxon>Dikarya</taxon>
        <taxon>Basidiomycota</taxon>
        <taxon>Ustilaginomycotina</taxon>
        <taxon>Exobasidiomycetes</taxon>
        <taxon>Tilletiales</taxon>
        <taxon>Tilletiaceae</taxon>
        <taxon>Tilletia</taxon>
    </lineage>
</organism>
<reference evidence="2" key="1">
    <citation type="journal article" date="2023" name="PhytoFront">
        <title>Draft Genome Resources of Seven Strains of Tilletia horrida, Causal Agent of Kernel Smut of Rice.</title>
        <authorList>
            <person name="Khanal S."/>
            <person name="Antony Babu S."/>
            <person name="Zhou X.G."/>
        </authorList>
    </citation>
    <scope>NUCLEOTIDE SEQUENCE</scope>
    <source>
        <strain evidence="2">TX6</strain>
    </source>
</reference>
<gene>
    <name evidence="2" type="ORF">OC846_003819</name>
</gene>